<dbReference type="Proteomes" id="UP001516472">
    <property type="component" value="Unassembled WGS sequence"/>
</dbReference>
<name>A0ABR9PVW8_9BACT</name>
<dbReference type="InterPro" id="IPR029052">
    <property type="entry name" value="Metallo-depent_PP-like"/>
</dbReference>
<protein>
    <recommendedName>
        <fullName evidence="4">Calcineurin-like phosphoesterase domain-containing protein</fullName>
    </recommendedName>
</protein>
<accession>A0ABR9PVW8</accession>
<sequence>MEGRWKQLYESLGYRPPASTKVTPSQHDATRPREFQAEAPPPPPADTDLPVLGPEELEALRAAFLREPEDVLRWTETGLGARVTVGAFVEVLRELELLFTDPGQLQERLDATERQVRQGTGSLPADFTFPLKTEEIPIDPTRTRFEPRSDLRGWLLFSGPVWLEQGAAARQAPFRWHFGSRSRFVYPLREPEPGQPVEVALFGDFGTGEYTSRYIARQLVMRGERLDCAVHLGGVFYAGRQGEFDAHVAEPLEPLLATTTLLTLNAAPEMRSGAGAYFRYLDERRGVGPRHPQEGSYFCLAAERFQLIGLDTAWFEPGRHREPALLQWLEQRLSEGRRRGAMNILLSHAAPYGPDRKRLSPLAEEDLRSLVVEREWVDLWCWAGAQGGALYDRAPGLPFLGASLGHGGFPYPRQDPPKQPLAPVRFFESRPRFPEWTGVRQDQGNHGHATLWLHADGSVVLRYTDWMGDVRCEATLARQGDRGPVTLKQLTAGE</sequence>
<evidence type="ECO:0000313" key="2">
    <source>
        <dbReference type="EMBL" id="MBE4752081.1"/>
    </source>
</evidence>
<dbReference type="RefSeq" id="WP_193429286.1">
    <property type="nucleotide sequence ID" value="NZ_CBCSIP010000410.1"/>
</dbReference>
<dbReference type="SUPFAM" id="SSF56300">
    <property type="entry name" value="Metallo-dependent phosphatases"/>
    <property type="match status" value="1"/>
</dbReference>
<organism evidence="2 3">
    <name type="scientific">Corallococcus soli</name>
    <dbReference type="NCBI Taxonomy" id="2710757"/>
    <lineage>
        <taxon>Bacteria</taxon>
        <taxon>Pseudomonadati</taxon>
        <taxon>Myxococcota</taxon>
        <taxon>Myxococcia</taxon>
        <taxon>Myxococcales</taxon>
        <taxon>Cystobacterineae</taxon>
        <taxon>Myxococcaceae</taxon>
        <taxon>Corallococcus</taxon>
    </lineage>
</organism>
<dbReference type="Gene3D" id="3.60.21.10">
    <property type="match status" value="1"/>
</dbReference>
<comment type="caution">
    <text evidence="2">The sequence shown here is derived from an EMBL/GenBank/DDBJ whole genome shotgun (WGS) entry which is preliminary data.</text>
</comment>
<evidence type="ECO:0000313" key="3">
    <source>
        <dbReference type="Proteomes" id="UP001516472"/>
    </source>
</evidence>
<reference evidence="2 3" key="1">
    <citation type="submission" date="2020-02" db="EMBL/GenBank/DDBJ databases">
        <authorList>
            <person name="Babadi Z.K."/>
            <person name="Risdian C."/>
            <person name="Ebrahimipour G.H."/>
            <person name="Wink J."/>
        </authorList>
    </citation>
    <scope>NUCLEOTIDE SEQUENCE [LARGE SCALE GENOMIC DNA]</scope>
    <source>
        <strain evidence="2 3">ZKHCc1 1396</strain>
    </source>
</reference>
<proteinExistence type="predicted"/>
<feature type="region of interest" description="Disordered" evidence="1">
    <location>
        <begin position="1"/>
        <end position="50"/>
    </location>
</feature>
<gene>
    <name evidence="2" type="ORF">G4177_28355</name>
</gene>
<evidence type="ECO:0008006" key="4">
    <source>
        <dbReference type="Google" id="ProtNLM"/>
    </source>
</evidence>
<keyword evidence="3" id="KW-1185">Reference proteome</keyword>
<evidence type="ECO:0000256" key="1">
    <source>
        <dbReference type="SAM" id="MobiDB-lite"/>
    </source>
</evidence>
<dbReference type="EMBL" id="JAAIYO010000011">
    <property type="protein sequence ID" value="MBE4752081.1"/>
    <property type="molecule type" value="Genomic_DNA"/>
</dbReference>